<evidence type="ECO:0000256" key="3">
    <source>
        <dbReference type="ARBA" id="ARBA00022692"/>
    </source>
</evidence>
<feature type="domain" description="Major facilitator superfamily (MFS) profile" evidence="7">
    <location>
        <begin position="259"/>
        <end position="454"/>
    </location>
</feature>
<dbReference type="RefSeq" id="WP_079727658.1">
    <property type="nucleotide sequence ID" value="NZ_FUZP01000001.1"/>
</dbReference>
<feature type="transmembrane region" description="Helical" evidence="6">
    <location>
        <begin position="35"/>
        <end position="58"/>
    </location>
</feature>
<dbReference type="GO" id="GO:0005886">
    <property type="term" value="C:plasma membrane"/>
    <property type="evidence" value="ECO:0007669"/>
    <property type="project" value="UniProtKB-SubCell"/>
</dbReference>
<feature type="transmembrane region" description="Helical" evidence="6">
    <location>
        <begin position="408"/>
        <end position="432"/>
    </location>
</feature>
<dbReference type="STRING" id="123320.SAMN06309945_1675"/>
<evidence type="ECO:0000256" key="4">
    <source>
        <dbReference type="ARBA" id="ARBA00022989"/>
    </source>
</evidence>
<evidence type="ECO:0000259" key="7">
    <source>
        <dbReference type="PROSITE" id="PS50850"/>
    </source>
</evidence>
<evidence type="ECO:0000256" key="1">
    <source>
        <dbReference type="ARBA" id="ARBA00004651"/>
    </source>
</evidence>
<dbReference type="Pfam" id="PF07690">
    <property type="entry name" value="MFS_1"/>
    <property type="match status" value="1"/>
</dbReference>
<dbReference type="AlphaFoldDB" id="A0A1T5JME1"/>
<feature type="transmembrane region" description="Helical" evidence="6">
    <location>
        <begin position="325"/>
        <end position="343"/>
    </location>
</feature>
<evidence type="ECO:0000256" key="5">
    <source>
        <dbReference type="ARBA" id="ARBA00023136"/>
    </source>
</evidence>
<keyword evidence="5 6" id="KW-0472">Membrane</keyword>
<keyword evidence="2" id="KW-1003">Cell membrane</keyword>
<dbReference type="OrthoDB" id="9793136at2"/>
<dbReference type="SUPFAM" id="SSF103473">
    <property type="entry name" value="MFS general substrate transporter"/>
    <property type="match status" value="1"/>
</dbReference>
<evidence type="ECO:0000313" key="9">
    <source>
        <dbReference type="Proteomes" id="UP000190857"/>
    </source>
</evidence>
<evidence type="ECO:0000256" key="6">
    <source>
        <dbReference type="SAM" id="Phobius"/>
    </source>
</evidence>
<dbReference type="Proteomes" id="UP000190857">
    <property type="component" value="Unassembled WGS sequence"/>
</dbReference>
<protein>
    <submittedName>
        <fullName evidence="8">Major Facilitator Superfamily protein</fullName>
    </submittedName>
</protein>
<evidence type="ECO:0000313" key="8">
    <source>
        <dbReference type="EMBL" id="SKC52412.1"/>
    </source>
</evidence>
<dbReference type="InterPro" id="IPR036259">
    <property type="entry name" value="MFS_trans_sf"/>
</dbReference>
<feature type="transmembrane region" description="Helical" evidence="6">
    <location>
        <begin position="349"/>
        <end position="368"/>
    </location>
</feature>
<accession>A0A1T5JME1</accession>
<reference evidence="8 9" key="1">
    <citation type="submission" date="2017-02" db="EMBL/GenBank/DDBJ databases">
        <authorList>
            <person name="Peterson S.W."/>
        </authorList>
    </citation>
    <scope>NUCLEOTIDE SEQUENCE [LARGE SCALE GENOMIC DNA]</scope>
    <source>
        <strain evidence="8 9">VKM Ac-2059</strain>
    </source>
</reference>
<dbReference type="PANTHER" id="PTHR23513">
    <property type="entry name" value="INTEGRAL MEMBRANE EFFLUX PROTEIN-RELATED"/>
    <property type="match status" value="1"/>
</dbReference>
<comment type="subcellular location">
    <subcellularLocation>
        <location evidence="1">Cell membrane</location>
        <topology evidence="1">Multi-pass membrane protein</topology>
    </subcellularLocation>
</comment>
<evidence type="ECO:0000256" key="2">
    <source>
        <dbReference type="ARBA" id="ARBA00022475"/>
    </source>
</evidence>
<name>A0A1T5JME1_9MICO</name>
<proteinExistence type="predicted"/>
<dbReference type="CDD" id="cd06173">
    <property type="entry name" value="MFS_MefA_like"/>
    <property type="match status" value="1"/>
</dbReference>
<feature type="transmembrane region" description="Helical" evidence="6">
    <location>
        <begin position="165"/>
        <end position="186"/>
    </location>
</feature>
<dbReference type="InterPro" id="IPR020846">
    <property type="entry name" value="MFS_dom"/>
</dbReference>
<dbReference type="GO" id="GO:0022857">
    <property type="term" value="F:transmembrane transporter activity"/>
    <property type="evidence" value="ECO:0007669"/>
    <property type="project" value="InterPro"/>
</dbReference>
<feature type="transmembrane region" description="Helical" evidence="6">
    <location>
        <begin position="262"/>
        <end position="284"/>
    </location>
</feature>
<dbReference type="PANTHER" id="PTHR23513:SF6">
    <property type="entry name" value="MAJOR FACILITATOR SUPERFAMILY ASSOCIATED DOMAIN-CONTAINING PROTEIN"/>
    <property type="match status" value="1"/>
</dbReference>
<sequence>MRALFGVLSALALSKVGNAIVMVAVPLFVLERTGSAAATGVAGMFSTLPVVVGGVLGAPLVDRFGSRVSSVVADSLSAVCVIAVPILAMMDALPFGLLLALVFLGGIFDTPGDTAKTVVLPELGERRGWTLDRVTGTSSAIQRSSALAGSAVAGFGVAVVGAGNVLFLTASMCAGAVLLIAVSLPARRESDRAARAATVFPAENAAAPAPAPGTPRLIAPDAAENAPAAAAAENAPAAAAADTRGFWFGLTFLWRTPILRALILLILVTNAIDSANLTVVMPIWATGVSATGALFGFMVGCFSAGALVGAALFPLVAARLPRRRFLVIALALAGPPPFVAMLVGAPPVVVLGVLFCAGLAAGAINPILQSTLFRQIPVDARARVFGATTAVAASAMPLGSLLGGTGVALWGLSPVLIGAALLYVLLALVPAFGSVWRGLERDVVNGPERAPMPS</sequence>
<dbReference type="Gene3D" id="1.20.1250.20">
    <property type="entry name" value="MFS general substrate transporter like domains"/>
    <property type="match status" value="2"/>
</dbReference>
<dbReference type="PROSITE" id="PS50850">
    <property type="entry name" value="MFS"/>
    <property type="match status" value="2"/>
</dbReference>
<keyword evidence="9" id="KW-1185">Reference proteome</keyword>
<dbReference type="EMBL" id="FUZP01000001">
    <property type="protein sequence ID" value="SKC52412.1"/>
    <property type="molecule type" value="Genomic_DNA"/>
</dbReference>
<feature type="transmembrane region" description="Helical" evidence="6">
    <location>
        <begin position="79"/>
        <end position="108"/>
    </location>
</feature>
<dbReference type="InterPro" id="IPR011701">
    <property type="entry name" value="MFS"/>
</dbReference>
<organism evidence="8 9">
    <name type="scientific">Okibacterium fritillariae</name>
    <dbReference type="NCBI Taxonomy" id="123320"/>
    <lineage>
        <taxon>Bacteria</taxon>
        <taxon>Bacillati</taxon>
        <taxon>Actinomycetota</taxon>
        <taxon>Actinomycetes</taxon>
        <taxon>Micrococcales</taxon>
        <taxon>Microbacteriaceae</taxon>
        <taxon>Okibacterium</taxon>
    </lineage>
</organism>
<keyword evidence="3 6" id="KW-0812">Transmembrane</keyword>
<feature type="domain" description="Major facilitator superfamily (MFS) profile" evidence="7">
    <location>
        <begin position="1"/>
        <end position="188"/>
    </location>
</feature>
<feature type="transmembrane region" description="Helical" evidence="6">
    <location>
        <begin position="290"/>
        <end position="313"/>
    </location>
</feature>
<keyword evidence="4 6" id="KW-1133">Transmembrane helix</keyword>
<gene>
    <name evidence="8" type="ORF">SAMN06309945_1675</name>
</gene>
<feature type="transmembrane region" description="Helical" evidence="6">
    <location>
        <begin position="380"/>
        <end position="402"/>
    </location>
</feature>